<dbReference type="Proteomes" id="UP000031972">
    <property type="component" value="Unassembled WGS sequence"/>
</dbReference>
<accession>A0A0C2V1W9</accession>
<dbReference type="PATRIC" id="fig|220754.4.peg.3451"/>
<dbReference type="EMBL" id="JXRR01000022">
    <property type="protein sequence ID" value="KIL43032.1"/>
    <property type="molecule type" value="Genomic_DNA"/>
</dbReference>
<evidence type="ECO:0000313" key="1">
    <source>
        <dbReference type="EMBL" id="KIL43032.1"/>
    </source>
</evidence>
<dbReference type="AlphaFoldDB" id="A0A0C2V1W9"/>
<gene>
    <name evidence="1" type="ORF">KR50_34350</name>
</gene>
<organism evidence="1 2">
    <name type="scientific">Jeotgalibacillus campisalis</name>
    <dbReference type="NCBI Taxonomy" id="220754"/>
    <lineage>
        <taxon>Bacteria</taxon>
        <taxon>Bacillati</taxon>
        <taxon>Bacillota</taxon>
        <taxon>Bacilli</taxon>
        <taxon>Bacillales</taxon>
        <taxon>Caryophanaceae</taxon>
        <taxon>Jeotgalibacillus</taxon>
    </lineage>
</organism>
<evidence type="ECO:0000313" key="2">
    <source>
        <dbReference type="Proteomes" id="UP000031972"/>
    </source>
</evidence>
<sequence>MKKLLLLLDKNIFLIKGKPVEKLGLQSYRFKVDKLGWLSR</sequence>
<protein>
    <submittedName>
        <fullName evidence="1">Uncharacterized protein</fullName>
    </submittedName>
</protein>
<name>A0A0C2V1W9_9BACL</name>
<proteinExistence type="predicted"/>
<comment type="caution">
    <text evidence="1">The sequence shown here is derived from an EMBL/GenBank/DDBJ whole genome shotgun (WGS) entry which is preliminary data.</text>
</comment>
<keyword evidence="2" id="KW-1185">Reference proteome</keyword>
<reference evidence="1 2" key="1">
    <citation type="submission" date="2015-01" db="EMBL/GenBank/DDBJ databases">
        <title>Jeotgalibacillus campisalis genome sequencing.</title>
        <authorList>
            <person name="Goh K.M."/>
            <person name="Chan K.-G."/>
            <person name="Yaakop A.S."/>
            <person name="Ee R."/>
            <person name="Gan H.M."/>
            <person name="Chan C.S."/>
        </authorList>
    </citation>
    <scope>NUCLEOTIDE SEQUENCE [LARGE SCALE GENOMIC DNA]</scope>
    <source>
        <strain evidence="1 2">SF-57</strain>
    </source>
</reference>